<evidence type="ECO:0000259" key="1">
    <source>
        <dbReference type="Pfam" id="PF01261"/>
    </source>
</evidence>
<dbReference type="RefSeq" id="WP_220659478.1">
    <property type="nucleotide sequence ID" value="NZ_BAAAII010000006.1"/>
</dbReference>
<evidence type="ECO:0000313" key="2">
    <source>
        <dbReference type="EMBL" id="MDP0398673.1"/>
    </source>
</evidence>
<dbReference type="EMBL" id="JAUTIX010000004">
    <property type="protein sequence ID" value="MDP0398673.1"/>
    <property type="molecule type" value="Genomic_DNA"/>
</dbReference>
<organism evidence="2 3">
    <name type="scientific">Tsukamurella strandjordii</name>
    <dbReference type="NCBI Taxonomy" id="147577"/>
    <lineage>
        <taxon>Bacteria</taxon>
        <taxon>Bacillati</taxon>
        <taxon>Actinomycetota</taxon>
        <taxon>Actinomycetes</taxon>
        <taxon>Mycobacteriales</taxon>
        <taxon>Tsukamurellaceae</taxon>
        <taxon>Tsukamurella</taxon>
    </lineage>
</organism>
<comment type="caution">
    <text evidence="2">The sequence shown here is derived from an EMBL/GenBank/DDBJ whole genome shotgun (WGS) entry which is preliminary data.</text>
</comment>
<dbReference type="PANTHER" id="PTHR12110">
    <property type="entry name" value="HYDROXYPYRUVATE ISOMERASE"/>
    <property type="match status" value="1"/>
</dbReference>
<dbReference type="Gene3D" id="3.20.20.150">
    <property type="entry name" value="Divalent-metal-dependent TIM barrel enzymes"/>
    <property type="match status" value="1"/>
</dbReference>
<keyword evidence="2" id="KW-0413">Isomerase</keyword>
<dbReference type="AlphaFoldDB" id="A0AA90NBH2"/>
<dbReference type="InterPro" id="IPR036237">
    <property type="entry name" value="Xyl_isomerase-like_sf"/>
</dbReference>
<dbReference type="InterPro" id="IPR050312">
    <property type="entry name" value="IolE/XylAMocC-like"/>
</dbReference>
<dbReference type="PANTHER" id="PTHR12110:SF41">
    <property type="entry name" value="INOSOSE DEHYDRATASE"/>
    <property type="match status" value="1"/>
</dbReference>
<proteinExistence type="predicted"/>
<dbReference type="GO" id="GO:0016853">
    <property type="term" value="F:isomerase activity"/>
    <property type="evidence" value="ECO:0007669"/>
    <property type="project" value="UniProtKB-KW"/>
</dbReference>
<dbReference type="SUPFAM" id="SSF51658">
    <property type="entry name" value="Xylose isomerase-like"/>
    <property type="match status" value="1"/>
</dbReference>
<accession>A0AA90NBH2</accession>
<gene>
    <name evidence="2" type="ORF">Q7X28_12120</name>
</gene>
<dbReference type="Pfam" id="PF01261">
    <property type="entry name" value="AP_endonuc_2"/>
    <property type="match status" value="1"/>
</dbReference>
<feature type="domain" description="Xylose isomerase-like TIM barrel" evidence="1">
    <location>
        <begin position="36"/>
        <end position="287"/>
    </location>
</feature>
<protein>
    <submittedName>
        <fullName evidence="2">Sugar phosphate isomerase/epimerase</fullName>
    </submittedName>
</protein>
<keyword evidence="3" id="KW-1185">Reference proteome</keyword>
<sequence>MTDLPLRLAAAPISWGVCEVPGWGYQLAPDRVLSEMRELGLTATETGPDGFLPAEPAALRTTLSGYGLSCVGGFIPLVLHDPHVDPLPEFLVAADRILAVGGGVAVIAAATGTDGYDARPELDASGWDTLLHNLDRLTAAAGERGLDAALHPHVGTMIEQRPEVLRVIEGSAVTLCLDTGHLLAGGTDPVDVVTLAADRVRLVHLKDVRAELAARVRSGDLSYTDAVRAGMYTPLGDGDVDLPAIIKGLTAAGYAGWYVLEQDTILGSEADGDTAKDDVAASIDHLRAVCATTSA</sequence>
<name>A0AA90NBH2_9ACTN</name>
<evidence type="ECO:0000313" key="3">
    <source>
        <dbReference type="Proteomes" id="UP001178281"/>
    </source>
</evidence>
<reference evidence="2" key="1">
    <citation type="submission" date="2023-08" db="EMBL/GenBank/DDBJ databases">
        <title>The draft genome of Tsukamurella strandjordii strain 050030.</title>
        <authorList>
            <person name="Zhao F."/>
            <person name="Feng Y."/>
            <person name="Zong Z."/>
        </authorList>
    </citation>
    <scope>NUCLEOTIDE SEQUENCE</scope>
    <source>
        <strain evidence="2">050030</strain>
    </source>
</reference>
<dbReference type="InterPro" id="IPR013022">
    <property type="entry name" value="Xyl_isomerase-like_TIM-brl"/>
</dbReference>
<dbReference type="Proteomes" id="UP001178281">
    <property type="component" value="Unassembled WGS sequence"/>
</dbReference>